<evidence type="ECO:0000313" key="4">
    <source>
        <dbReference type="EMBL" id="CEJ81365.1"/>
    </source>
</evidence>
<dbReference type="PANTHER" id="PTHR38791">
    <property type="entry name" value="ZN(II)2CYS6 TRANSCRIPTION FACTOR (EUROFUNG)-RELATED-RELATED"/>
    <property type="match status" value="1"/>
</dbReference>
<dbReference type="EMBL" id="CDHN01000001">
    <property type="protein sequence ID" value="CEJ81365.1"/>
    <property type="molecule type" value="Genomic_DNA"/>
</dbReference>
<feature type="compositionally biased region" description="Low complexity" evidence="2">
    <location>
        <begin position="489"/>
        <end position="507"/>
    </location>
</feature>
<organism evidence="4 5">
    <name type="scientific">[Torrubiella] hemipterigena</name>
    <dbReference type="NCBI Taxonomy" id="1531966"/>
    <lineage>
        <taxon>Eukaryota</taxon>
        <taxon>Fungi</taxon>
        <taxon>Dikarya</taxon>
        <taxon>Ascomycota</taxon>
        <taxon>Pezizomycotina</taxon>
        <taxon>Sordariomycetes</taxon>
        <taxon>Hypocreomycetidae</taxon>
        <taxon>Hypocreales</taxon>
        <taxon>Clavicipitaceae</taxon>
        <taxon>Clavicipitaceae incertae sedis</taxon>
        <taxon>'Torrubiella' clade</taxon>
    </lineage>
</organism>
<dbReference type="InterPro" id="IPR053175">
    <property type="entry name" value="DHMBA_Reg_Transcription_Factor"/>
</dbReference>
<dbReference type="PROSITE" id="PS50048">
    <property type="entry name" value="ZN2_CY6_FUNGAL_2"/>
    <property type="match status" value="1"/>
</dbReference>
<dbReference type="Gene3D" id="4.10.240.10">
    <property type="entry name" value="Zn(2)-C6 fungal-type DNA-binding domain"/>
    <property type="match status" value="1"/>
</dbReference>
<evidence type="ECO:0000256" key="1">
    <source>
        <dbReference type="ARBA" id="ARBA00023242"/>
    </source>
</evidence>
<sequence length="613" mass="67941">MPYCGKPSKGCSNCRQRKIKCDEAKPGCTQCAKRKEDCPGYRNIVDLMFRDESSHVIQKAKKTRRKSSSKKLQPDSEGATDVSSNGSPTPQVLREPTSHPVDYPVRLEQPMATNSTTWKDDTLDVSAIDPDKPPFENPAAPYQDRGISFFFSQYVAADKGCFPNYDFISDLWKAPMSPENDDAVAITAGVTAVGLAGLSKMTGCKKTMDRARQDYGVALNLTNAALQDPVEVTKDTTMLAVLLLGTYEFMSGTTPQTIQLWQKHVDGAAAVAGIRGTTQFRTKAGVRMFLLLNHSVLLSCMQTGFPMPRAILDLRKELEKLNILNKTTMRVVGHLSDTIQLRYDIKTRAITDRDDILKRLYALEADFITIVAGLPGPMRYRIVHLDQPHPTAFDEYCHVHPGLTQMSLWNVIRTMRILVQESIIEHLTMGTTDPLALDLAARTKVFRALHLQRKLIHGVLASVPQHFGVVNWLDSVAAGCPEAVERPLSDAISTPKSTSSSSEDGSTIRIQLPSFKDTSHTNQPGGHNAARFMMLATSSNMIVWPLHTVGTARMCSAQVRTYAVERLESIYAETGFHQAHEVANMVRDRPDERWTEVYSALAGAYVDDLPTIV</sequence>
<evidence type="ECO:0000313" key="5">
    <source>
        <dbReference type="Proteomes" id="UP000039046"/>
    </source>
</evidence>
<dbReference type="SUPFAM" id="SSF57701">
    <property type="entry name" value="Zn2/Cys6 DNA-binding domain"/>
    <property type="match status" value="1"/>
</dbReference>
<dbReference type="InterPro" id="IPR001138">
    <property type="entry name" value="Zn2Cys6_DnaBD"/>
</dbReference>
<dbReference type="InterPro" id="IPR036864">
    <property type="entry name" value="Zn2-C6_fun-type_DNA-bd_sf"/>
</dbReference>
<proteinExistence type="predicted"/>
<keyword evidence="5" id="KW-1185">Reference proteome</keyword>
<accession>A0A0A1T5J6</accession>
<evidence type="ECO:0000256" key="2">
    <source>
        <dbReference type="SAM" id="MobiDB-lite"/>
    </source>
</evidence>
<dbReference type="OrthoDB" id="5429770at2759"/>
<name>A0A0A1T5J6_9HYPO</name>
<dbReference type="STRING" id="1531966.A0A0A1T5J6"/>
<dbReference type="AlphaFoldDB" id="A0A0A1T5J6"/>
<dbReference type="GO" id="GO:0008270">
    <property type="term" value="F:zinc ion binding"/>
    <property type="evidence" value="ECO:0007669"/>
    <property type="project" value="InterPro"/>
</dbReference>
<dbReference type="HOGENOM" id="CLU_013866_2_1_1"/>
<feature type="compositionally biased region" description="Polar residues" evidence="2">
    <location>
        <begin position="81"/>
        <end position="90"/>
    </location>
</feature>
<evidence type="ECO:0000259" key="3">
    <source>
        <dbReference type="PROSITE" id="PS50048"/>
    </source>
</evidence>
<dbReference type="PANTHER" id="PTHR38791:SF5">
    <property type="entry name" value="TRANSCRIPTION FACTOR DBAG-RELATED"/>
    <property type="match status" value="1"/>
</dbReference>
<dbReference type="Pfam" id="PF00172">
    <property type="entry name" value="Zn_clus"/>
    <property type="match status" value="1"/>
</dbReference>
<dbReference type="GO" id="GO:0000981">
    <property type="term" value="F:DNA-binding transcription factor activity, RNA polymerase II-specific"/>
    <property type="evidence" value="ECO:0007669"/>
    <property type="project" value="InterPro"/>
</dbReference>
<dbReference type="SMART" id="SM00066">
    <property type="entry name" value="GAL4"/>
    <property type="match status" value="1"/>
</dbReference>
<gene>
    <name evidence="4" type="ORF">VHEMI01496</name>
</gene>
<dbReference type="Proteomes" id="UP000039046">
    <property type="component" value="Unassembled WGS sequence"/>
</dbReference>
<dbReference type="CDD" id="cd00067">
    <property type="entry name" value="GAL4"/>
    <property type="match status" value="1"/>
</dbReference>
<feature type="region of interest" description="Disordered" evidence="2">
    <location>
        <begin position="488"/>
        <end position="507"/>
    </location>
</feature>
<keyword evidence="1" id="KW-0539">Nucleus</keyword>
<feature type="compositionally biased region" description="Basic residues" evidence="2">
    <location>
        <begin position="58"/>
        <end position="69"/>
    </location>
</feature>
<feature type="domain" description="Zn(2)-C6 fungal-type" evidence="3">
    <location>
        <begin position="10"/>
        <end position="38"/>
    </location>
</feature>
<reference evidence="4 5" key="1">
    <citation type="journal article" date="2015" name="Genome Announc.">
        <title>Draft Genome Sequence and Gene Annotation of the Entomopathogenic Fungus Verticillium hemipterigenum.</title>
        <authorList>
            <person name="Horn F."/>
            <person name="Habel A."/>
            <person name="Scharf D.H."/>
            <person name="Dworschak J."/>
            <person name="Brakhage A.A."/>
            <person name="Guthke R."/>
            <person name="Hertweck C."/>
            <person name="Linde J."/>
        </authorList>
    </citation>
    <scope>NUCLEOTIDE SEQUENCE [LARGE SCALE GENOMIC DNA]</scope>
</reference>
<dbReference type="PROSITE" id="PS00463">
    <property type="entry name" value="ZN2_CY6_FUNGAL_1"/>
    <property type="match status" value="1"/>
</dbReference>
<protein>
    <submittedName>
        <fullName evidence="4">Putative C6 zinc finger domain containing protein</fullName>
    </submittedName>
</protein>
<feature type="region of interest" description="Disordered" evidence="2">
    <location>
        <begin position="55"/>
        <end position="101"/>
    </location>
</feature>